<proteinExistence type="inferred from homology"/>
<keyword evidence="4" id="KW-0479">Metal-binding</keyword>
<evidence type="ECO:0000313" key="8">
    <source>
        <dbReference type="Proteomes" id="UP001597110"/>
    </source>
</evidence>
<dbReference type="InterPro" id="IPR006680">
    <property type="entry name" value="Amidohydro-rel"/>
</dbReference>
<evidence type="ECO:0000256" key="2">
    <source>
        <dbReference type="ARBA" id="ARBA00002368"/>
    </source>
</evidence>
<evidence type="ECO:0000256" key="1">
    <source>
        <dbReference type="ARBA" id="ARBA00001947"/>
    </source>
</evidence>
<dbReference type="InterPro" id="IPR050138">
    <property type="entry name" value="DHOase/Allantoinase_Hydrolase"/>
</dbReference>
<reference evidence="8" key="1">
    <citation type="journal article" date="2019" name="Int. J. Syst. Evol. Microbiol.">
        <title>The Global Catalogue of Microorganisms (GCM) 10K type strain sequencing project: providing services to taxonomists for standard genome sequencing and annotation.</title>
        <authorList>
            <consortium name="The Broad Institute Genomics Platform"/>
            <consortium name="The Broad Institute Genome Sequencing Center for Infectious Disease"/>
            <person name="Wu L."/>
            <person name="Ma J."/>
        </authorList>
    </citation>
    <scope>NUCLEOTIDE SEQUENCE [LARGE SCALE GENOMIC DNA]</scope>
    <source>
        <strain evidence="8">CCUG 55585</strain>
    </source>
</reference>
<dbReference type="PANTHER" id="PTHR43668">
    <property type="entry name" value="ALLANTOINASE"/>
    <property type="match status" value="1"/>
</dbReference>
<sequence length="451" mass="49654">MTAHAPTLIVNARLVNEGREFDGDLRFADGRITEIGTGLAARAGETVIDAAGRRLLPGMIDDQVHFREPGLEHKGDLATESAAAVAGGLTSFMEMPNTSPPTLDRAALDDKYRRAAGRARANYAFYMGTSTGNIDDIRAIDPLTTPGVKIFMGASTGNMLVDDPDVLDAVFRDAPTPIITHCEDTPMIDAELAKYREKYGDDIPVEFHGEIRNRAACIKSTELAISLARKHDARLHVLHISTADELALFERGPLIRPDGSRKRITAETCVHFLRFDSRDYATLGNFIKCNPAIKDASDREAIIRALADDVIDVLATDHAPHTLEEKQNPYLRAPSGLPLVQFALNAALECVHEGHFSTAHVVQKFAHAPAQLFDVKERGFLREGYHADLVLIDDTPFTVERSQVLSKCGWSPFEGRTFRSRIASTWVNGHLAWDGTHLVGEPRGMRLAFDR</sequence>
<comment type="similarity">
    <text evidence="3">Belongs to the metallo-dependent hydrolases superfamily. DHOase family. Class I DHOase subfamily.</text>
</comment>
<evidence type="ECO:0000256" key="4">
    <source>
        <dbReference type="ARBA" id="ARBA00022723"/>
    </source>
</evidence>
<dbReference type="PANTHER" id="PTHR43668:SF4">
    <property type="entry name" value="ALLANTOINASE"/>
    <property type="match status" value="1"/>
</dbReference>
<comment type="caution">
    <text evidence="7">The sequence shown here is derived from an EMBL/GenBank/DDBJ whole genome shotgun (WGS) entry which is preliminary data.</text>
</comment>
<dbReference type="EC" id="3.5.2.3" evidence="7"/>
<dbReference type="Proteomes" id="UP001597110">
    <property type="component" value="Unassembled WGS sequence"/>
</dbReference>
<dbReference type="SUPFAM" id="SSF51556">
    <property type="entry name" value="Metallo-dependent hydrolases"/>
    <property type="match status" value="1"/>
</dbReference>
<keyword evidence="8" id="KW-1185">Reference proteome</keyword>
<accession>A0ABW2YGY7</accession>
<evidence type="ECO:0000313" key="7">
    <source>
        <dbReference type="EMBL" id="MFD0727291.1"/>
    </source>
</evidence>
<dbReference type="GO" id="GO:0004151">
    <property type="term" value="F:dihydroorotase activity"/>
    <property type="evidence" value="ECO:0007669"/>
    <property type="project" value="UniProtKB-EC"/>
</dbReference>
<name>A0ABW2YGY7_9GAMM</name>
<dbReference type="NCBIfam" id="NF006688">
    <property type="entry name" value="PRK09236.1"/>
    <property type="match status" value="1"/>
</dbReference>
<evidence type="ECO:0000256" key="5">
    <source>
        <dbReference type="ARBA" id="ARBA00022801"/>
    </source>
</evidence>
<comment type="function">
    <text evidence="2">Catalyzes the reversible cyclization of carbamoyl aspartate to dihydroorotate.</text>
</comment>
<evidence type="ECO:0000259" key="6">
    <source>
        <dbReference type="Pfam" id="PF01979"/>
    </source>
</evidence>
<dbReference type="Pfam" id="PF01979">
    <property type="entry name" value="Amidohydro_1"/>
    <property type="match status" value="1"/>
</dbReference>
<organism evidence="7 8">
    <name type="scientific">Lysobacter brunescens</name>
    <dbReference type="NCBI Taxonomy" id="262323"/>
    <lineage>
        <taxon>Bacteria</taxon>
        <taxon>Pseudomonadati</taxon>
        <taxon>Pseudomonadota</taxon>
        <taxon>Gammaproteobacteria</taxon>
        <taxon>Lysobacterales</taxon>
        <taxon>Lysobacteraceae</taxon>
        <taxon>Lysobacter</taxon>
    </lineage>
</organism>
<dbReference type="InterPro" id="IPR002195">
    <property type="entry name" value="Dihydroorotase_CS"/>
</dbReference>
<dbReference type="Gene3D" id="3.20.20.140">
    <property type="entry name" value="Metal-dependent hydrolases"/>
    <property type="match status" value="1"/>
</dbReference>
<keyword evidence="5 7" id="KW-0378">Hydrolase</keyword>
<feature type="domain" description="Amidohydrolase-related" evidence="6">
    <location>
        <begin position="55"/>
        <end position="431"/>
    </location>
</feature>
<dbReference type="InterPro" id="IPR032466">
    <property type="entry name" value="Metal_Hydrolase"/>
</dbReference>
<dbReference type="CDD" id="cd01318">
    <property type="entry name" value="DHOase_IIb"/>
    <property type="match status" value="1"/>
</dbReference>
<dbReference type="InterPro" id="IPR011059">
    <property type="entry name" value="Metal-dep_hydrolase_composite"/>
</dbReference>
<dbReference type="PROSITE" id="PS00483">
    <property type="entry name" value="DIHYDROOROTASE_2"/>
    <property type="match status" value="1"/>
</dbReference>
<dbReference type="RefSeq" id="WP_386825875.1">
    <property type="nucleotide sequence ID" value="NZ_JBHTIF010000005.1"/>
</dbReference>
<evidence type="ECO:0000256" key="3">
    <source>
        <dbReference type="ARBA" id="ARBA00010286"/>
    </source>
</evidence>
<dbReference type="SUPFAM" id="SSF51338">
    <property type="entry name" value="Composite domain of metallo-dependent hydrolases"/>
    <property type="match status" value="1"/>
</dbReference>
<protein>
    <submittedName>
        <fullName evidence="7">Dihydroorotase</fullName>
        <ecNumber evidence="7">3.5.2.3</ecNumber>
    </submittedName>
</protein>
<dbReference type="EMBL" id="JBHTIF010000005">
    <property type="protein sequence ID" value="MFD0727291.1"/>
    <property type="molecule type" value="Genomic_DNA"/>
</dbReference>
<gene>
    <name evidence="7" type="ORF">ACFQ0E_16980</name>
</gene>
<dbReference type="Gene3D" id="2.30.40.10">
    <property type="entry name" value="Urease, subunit C, domain 1"/>
    <property type="match status" value="1"/>
</dbReference>
<comment type="cofactor">
    <cofactor evidence="1">
        <name>Zn(2+)</name>
        <dbReference type="ChEBI" id="CHEBI:29105"/>
    </cofactor>
</comment>